<dbReference type="Gene3D" id="1.10.287.860">
    <property type="entry name" value="Nucleotidyltransferase"/>
    <property type="match status" value="1"/>
</dbReference>
<comment type="caution">
    <text evidence="3">The sequence shown here is derived from an EMBL/GenBank/DDBJ whole genome shotgun (WGS) entry which is preliminary data.</text>
</comment>
<dbReference type="RefSeq" id="WP_096164962.1">
    <property type="nucleotide sequence ID" value="NZ_BAAAIQ010000024.1"/>
</dbReference>
<protein>
    <submittedName>
        <fullName evidence="3">GTP pyrophosphokinase</fullName>
    </submittedName>
</protein>
<dbReference type="PANTHER" id="PTHR47837:SF2">
    <property type="entry name" value="GTP PYROPHOSPHOKINASE YWAC"/>
    <property type="match status" value="1"/>
</dbReference>
<feature type="compositionally biased region" description="Low complexity" evidence="1">
    <location>
        <begin position="261"/>
        <end position="272"/>
    </location>
</feature>
<dbReference type="GO" id="GO:0015969">
    <property type="term" value="P:guanosine tetraphosphate metabolic process"/>
    <property type="evidence" value="ECO:0007669"/>
    <property type="project" value="InterPro"/>
</dbReference>
<evidence type="ECO:0000259" key="2">
    <source>
        <dbReference type="SMART" id="SM00954"/>
    </source>
</evidence>
<dbReference type="SUPFAM" id="SSF81301">
    <property type="entry name" value="Nucleotidyltransferase"/>
    <property type="match status" value="1"/>
</dbReference>
<name>A0A2A3YD21_9MICO</name>
<dbReference type="InterPro" id="IPR043519">
    <property type="entry name" value="NT_sf"/>
</dbReference>
<feature type="domain" description="RelA/SpoT" evidence="2">
    <location>
        <begin position="86"/>
        <end position="209"/>
    </location>
</feature>
<evidence type="ECO:0000313" key="3">
    <source>
        <dbReference type="EMBL" id="PCC37662.1"/>
    </source>
</evidence>
<dbReference type="AlphaFoldDB" id="A0A2A3YD21"/>
<proteinExistence type="predicted"/>
<dbReference type="SMART" id="SM00954">
    <property type="entry name" value="RelA_SpoT"/>
    <property type="match status" value="1"/>
</dbReference>
<dbReference type="CDD" id="cd05399">
    <property type="entry name" value="NT_Rel-Spo_like"/>
    <property type="match status" value="1"/>
</dbReference>
<dbReference type="GeneID" id="95327471"/>
<dbReference type="Proteomes" id="UP000218598">
    <property type="component" value="Unassembled WGS sequence"/>
</dbReference>
<evidence type="ECO:0000256" key="1">
    <source>
        <dbReference type="SAM" id="MobiDB-lite"/>
    </source>
</evidence>
<organism evidence="3 4">
    <name type="scientific">Brachybacterium alimentarium</name>
    <dbReference type="NCBI Taxonomy" id="47845"/>
    <lineage>
        <taxon>Bacteria</taxon>
        <taxon>Bacillati</taxon>
        <taxon>Actinomycetota</taxon>
        <taxon>Actinomycetes</taxon>
        <taxon>Micrococcales</taxon>
        <taxon>Dermabacteraceae</taxon>
        <taxon>Brachybacterium</taxon>
    </lineage>
</organism>
<feature type="region of interest" description="Disordered" evidence="1">
    <location>
        <begin position="232"/>
        <end position="272"/>
    </location>
</feature>
<reference evidence="3 4" key="1">
    <citation type="journal article" date="2017" name="Elife">
        <title>Extensive horizontal gene transfer in cheese-associated bacteria.</title>
        <authorList>
            <person name="Bonham K.S."/>
            <person name="Wolfe B.E."/>
            <person name="Dutton R.J."/>
        </authorList>
    </citation>
    <scope>NUCLEOTIDE SEQUENCE [LARGE SCALE GENOMIC DNA]</scope>
    <source>
        <strain evidence="3 4">341_9</strain>
    </source>
</reference>
<dbReference type="GO" id="GO:0016301">
    <property type="term" value="F:kinase activity"/>
    <property type="evidence" value="ECO:0007669"/>
    <property type="project" value="UniProtKB-KW"/>
</dbReference>
<dbReference type="Gene3D" id="3.30.460.10">
    <property type="entry name" value="Beta Polymerase, domain 2"/>
    <property type="match status" value="1"/>
</dbReference>
<keyword evidence="3" id="KW-0808">Transferase</keyword>
<evidence type="ECO:0000313" key="4">
    <source>
        <dbReference type="Proteomes" id="UP000218598"/>
    </source>
</evidence>
<dbReference type="InterPro" id="IPR007685">
    <property type="entry name" value="RelA_SpoT"/>
</dbReference>
<dbReference type="InterPro" id="IPR052366">
    <property type="entry name" value="GTP_Pyrophosphokinase"/>
</dbReference>
<keyword evidence="3" id="KW-0418">Kinase</keyword>
<accession>A0A2A3YD21</accession>
<dbReference type="EMBL" id="NRGR01000044">
    <property type="protein sequence ID" value="PCC37662.1"/>
    <property type="molecule type" value="Genomic_DNA"/>
</dbReference>
<dbReference type="OrthoDB" id="9789634at2"/>
<gene>
    <name evidence="3" type="ORF">CIK66_18145</name>
</gene>
<feature type="compositionally biased region" description="Basic and acidic residues" evidence="1">
    <location>
        <begin position="232"/>
        <end position="246"/>
    </location>
</feature>
<dbReference type="PANTHER" id="PTHR47837">
    <property type="entry name" value="GTP PYROPHOSPHOKINASE YJBM"/>
    <property type="match status" value="1"/>
</dbReference>
<keyword evidence="4" id="KW-1185">Reference proteome</keyword>
<dbReference type="Pfam" id="PF04607">
    <property type="entry name" value="RelA_SpoT"/>
    <property type="match status" value="1"/>
</dbReference>
<sequence>MEHEAPADGDTRSRVRALVAAQQDQLTRQGVDQEMLARQMRQVYEEFTQLRMHYQFGIDEVQTKVNILRQEFEQIHDYSPIEHVRSRLKSTESLIEKAVRTGGEMTIPAIRARIHDIAGVRITCSFVSDVYWIADMLSRQPDLEVLTVKDYIAAPKPNGYRSLHVIVQVPVFLSQHTEYVPVELQLRTIAMDFWASTEHKLSYKYEKNLPASLRAELDDAARVAADLDERMERMRAEIRPMPEHSAPEPTASPASPPTTAPSPDSAAEARGA</sequence>